<dbReference type="EMBL" id="CP040004">
    <property type="protein sequence ID" value="QCT41999.1"/>
    <property type="molecule type" value="Genomic_DNA"/>
</dbReference>
<dbReference type="KEGG" id="nft:FBF37_00740"/>
<feature type="compositionally biased region" description="Basic and acidic residues" evidence="1">
    <location>
        <begin position="54"/>
        <end position="64"/>
    </location>
</feature>
<organism evidence="2 3">
    <name type="scientific">Candidatus Nanosynbacter featherlites</name>
    <dbReference type="NCBI Taxonomy" id="2572088"/>
    <lineage>
        <taxon>Bacteria</taxon>
        <taxon>Candidatus Saccharimonadota</taxon>
        <taxon>Candidatus Saccharimonadia</taxon>
        <taxon>Candidatus Nanosynbacterales</taxon>
        <taxon>Candidatus Nanosynbacteraceae</taxon>
        <taxon>Candidatus Nanosynbacter</taxon>
    </lineage>
</organism>
<name>A0A4P9A2L6_9BACT</name>
<gene>
    <name evidence="2" type="ORF">FBF37_00740</name>
</gene>
<evidence type="ECO:0000256" key="1">
    <source>
        <dbReference type="SAM" id="MobiDB-lite"/>
    </source>
</evidence>
<keyword evidence="2" id="KW-0689">Ribosomal protein</keyword>
<dbReference type="Gene3D" id="1.20.5.1150">
    <property type="entry name" value="Ribosomal protein S8"/>
    <property type="match status" value="1"/>
</dbReference>
<feature type="region of interest" description="Disordered" evidence="1">
    <location>
        <begin position="50"/>
        <end position="71"/>
    </location>
</feature>
<reference evidence="2 3" key="1">
    <citation type="submission" date="2019-04" db="EMBL/GenBank/DDBJ databases">
        <title>Saccharibacteria TM7 genomes.</title>
        <authorList>
            <person name="Bor B."/>
            <person name="He X."/>
            <person name="Chen T."/>
            <person name="Dewhirst F.E."/>
        </authorList>
    </citation>
    <scope>NUCLEOTIDE SEQUENCE [LARGE SCALE GENOMIC DNA]</scope>
    <source>
        <strain evidence="2 3">BB001</strain>
    </source>
</reference>
<accession>A0A4P9A2L6</accession>
<dbReference type="InterPro" id="IPR038380">
    <property type="entry name" value="Ribosomal_bS21_sf"/>
</dbReference>
<sequence length="71" mass="8476">MVQVTRKDQKEANENIIRRFNRKVLQSGVLARAKNVMRFEKPISKAERRKKAIVRRERRAEKTAKMRLGVR</sequence>
<dbReference type="RefSeq" id="WP_138078521.1">
    <property type="nucleotide sequence ID" value="NZ_CP040004.1"/>
</dbReference>
<evidence type="ECO:0000313" key="2">
    <source>
        <dbReference type="EMBL" id="QCT41999.1"/>
    </source>
</evidence>
<dbReference type="OrthoDB" id="9799563at2"/>
<dbReference type="Proteomes" id="UP000310639">
    <property type="component" value="Chromosome"/>
</dbReference>
<evidence type="ECO:0000313" key="3">
    <source>
        <dbReference type="Proteomes" id="UP000310639"/>
    </source>
</evidence>
<dbReference type="AlphaFoldDB" id="A0A4P9A2L6"/>
<dbReference type="GO" id="GO:0005840">
    <property type="term" value="C:ribosome"/>
    <property type="evidence" value="ECO:0007669"/>
    <property type="project" value="UniProtKB-KW"/>
</dbReference>
<keyword evidence="3" id="KW-1185">Reference proteome</keyword>
<protein>
    <submittedName>
        <fullName evidence="2">30S ribosomal protein S21</fullName>
    </submittedName>
</protein>
<keyword evidence="2" id="KW-0687">Ribonucleoprotein</keyword>
<proteinExistence type="predicted"/>